<dbReference type="Gene3D" id="1.10.510.10">
    <property type="entry name" value="Transferase(Phosphotransferase) domain 1"/>
    <property type="match status" value="2"/>
</dbReference>
<evidence type="ECO:0000256" key="1">
    <source>
        <dbReference type="ARBA" id="ARBA00005926"/>
    </source>
</evidence>
<dbReference type="SUPFAM" id="SSF56112">
    <property type="entry name" value="Protein kinase-like (PK-like)"/>
    <property type="match status" value="1"/>
</dbReference>
<organism evidence="2 3">
    <name type="scientific">Trifolium subterraneum</name>
    <name type="common">Subterranean clover</name>
    <dbReference type="NCBI Taxonomy" id="3900"/>
    <lineage>
        <taxon>Eukaryota</taxon>
        <taxon>Viridiplantae</taxon>
        <taxon>Streptophyta</taxon>
        <taxon>Embryophyta</taxon>
        <taxon>Tracheophyta</taxon>
        <taxon>Spermatophyta</taxon>
        <taxon>Magnoliopsida</taxon>
        <taxon>eudicotyledons</taxon>
        <taxon>Gunneridae</taxon>
        <taxon>Pentapetalae</taxon>
        <taxon>rosids</taxon>
        <taxon>fabids</taxon>
        <taxon>Fabales</taxon>
        <taxon>Fabaceae</taxon>
        <taxon>Papilionoideae</taxon>
        <taxon>50 kb inversion clade</taxon>
        <taxon>NPAAA clade</taxon>
        <taxon>Hologalegina</taxon>
        <taxon>IRL clade</taxon>
        <taxon>Trifolieae</taxon>
        <taxon>Trifolium</taxon>
    </lineage>
</organism>
<keyword evidence="3" id="KW-1185">Reference proteome</keyword>
<dbReference type="InterPro" id="IPR011009">
    <property type="entry name" value="Kinase-like_dom_sf"/>
</dbReference>
<accession>A0A2Z6NG11</accession>
<evidence type="ECO:0000313" key="3">
    <source>
        <dbReference type="Proteomes" id="UP000242715"/>
    </source>
</evidence>
<gene>
    <name evidence="2" type="ORF">TSUD_240540</name>
</gene>
<dbReference type="EMBL" id="DF973981">
    <property type="protein sequence ID" value="GAU43568.1"/>
    <property type="molecule type" value="Genomic_DNA"/>
</dbReference>
<dbReference type="InterPro" id="IPR050235">
    <property type="entry name" value="CK1_Ser-Thr_kinase"/>
</dbReference>
<comment type="similarity">
    <text evidence="1">Belongs to the protein kinase superfamily. CK1 Ser/Thr protein kinase family. Casein kinase I subfamily.</text>
</comment>
<protein>
    <submittedName>
        <fullName evidence="2">Uncharacterized protein</fullName>
    </submittedName>
</protein>
<dbReference type="AlphaFoldDB" id="A0A2Z6NG11"/>
<dbReference type="Proteomes" id="UP000242715">
    <property type="component" value="Unassembled WGS sequence"/>
</dbReference>
<sequence>MVNGGQDVGVWECVNGVEIMIVSSTKGVVKKMMDTSVLWKLMVQLRSKGITVTSCTREDKSLTRTTWYASVKTSLGIGEGYDIRDDLESLGYVLMYLLRGRRDDLESLGYVLMYLLRGRLDT</sequence>
<dbReference type="PANTHER" id="PTHR11909">
    <property type="entry name" value="CASEIN KINASE-RELATED"/>
    <property type="match status" value="1"/>
</dbReference>
<reference evidence="3" key="1">
    <citation type="journal article" date="2017" name="Front. Plant Sci.">
        <title>Climate Clever Clovers: New Paradigm to Reduce the Environmental Footprint of Ruminants by Breeding Low Methanogenic Forages Utilizing Haplotype Variation.</title>
        <authorList>
            <person name="Kaur P."/>
            <person name="Appels R."/>
            <person name="Bayer P.E."/>
            <person name="Keeble-Gagnere G."/>
            <person name="Wang J."/>
            <person name="Hirakawa H."/>
            <person name="Shirasawa K."/>
            <person name="Vercoe P."/>
            <person name="Stefanova K."/>
            <person name="Durmic Z."/>
            <person name="Nichols P."/>
            <person name="Revell C."/>
            <person name="Isobe S.N."/>
            <person name="Edwards D."/>
            <person name="Erskine W."/>
        </authorList>
    </citation>
    <scope>NUCLEOTIDE SEQUENCE [LARGE SCALE GENOMIC DNA]</scope>
    <source>
        <strain evidence="3">cv. Daliak</strain>
    </source>
</reference>
<evidence type="ECO:0000313" key="2">
    <source>
        <dbReference type="EMBL" id="GAU43568.1"/>
    </source>
</evidence>
<proteinExistence type="inferred from homology"/>
<name>A0A2Z6NG11_TRISU</name>